<comment type="caution">
    <text evidence="1">The sequence shown here is derived from an EMBL/GenBank/DDBJ whole genome shotgun (WGS) entry which is preliminary data.</text>
</comment>
<dbReference type="Proteomes" id="UP000240509">
    <property type="component" value="Unassembled WGS sequence"/>
</dbReference>
<name>A0A2T4U5L6_9BACI</name>
<accession>A0A2T4U5L6</accession>
<dbReference type="InterPro" id="IPR041289">
    <property type="entry name" value="Bact_RF_family3"/>
</dbReference>
<dbReference type="EMBL" id="PZJJ01000015">
    <property type="protein sequence ID" value="PTL38684.1"/>
    <property type="molecule type" value="Genomic_DNA"/>
</dbReference>
<dbReference type="Pfam" id="PF18845">
    <property type="entry name" value="baeRF_family3"/>
    <property type="match status" value="1"/>
</dbReference>
<reference evidence="1 2" key="1">
    <citation type="submission" date="2018-03" db="EMBL/GenBank/DDBJ databases">
        <title>Alkalicoccus saliphilus sp. nov., isolated from a mineral pool.</title>
        <authorList>
            <person name="Zhao B."/>
        </authorList>
    </citation>
    <scope>NUCLEOTIDE SEQUENCE [LARGE SCALE GENOMIC DNA]</scope>
    <source>
        <strain evidence="1 2">6AG</strain>
    </source>
</reference>
<dbReference type="OrthoDB" id="4393931at2"/>
<evidence type="ECO:0000313" key="2">
    <source>
        <dbReference type="Proteomes" id="UP000240509"/>
    </source>
</evidence>
<organism evidence="1 2">
    <name type="scientific">Alkalicoccus saliphilus</name>
    <dbReference type="NCBI Taxonomy" id="200989"/>
    <lineage>
        <taxon>Bacteria</taxon>
        <taxon>Bacillati</taxon>
        <taxon>Bacillota</taxon>
        <taxon>Bacilli</taxon>
        <taxon>Bacillales</taxon>
        <taxon>Bacillaceae</taxon>
        <taxon>Alkalicoccus</taxon>
    </lineage>
</organism>
<dbReference type="AlphaFoldDB" id="A0A2T4U5L6"/>
<protein>
    <submittedName>
        <fullName evidence="1">Uncharacterized protein</fullName>
    </submittedName>
</protein>
<sequence length="379" mass="42634">MYELTERFPHDIFYEEAAPFLSLYQPTERAGREKQQNEVVFRHMLKDLEQTIKEKYPDKDPGNLLKPFHELAGDRDFWRKVPEGIAVFAAGGQCVVYRLARPVKQAAAVSDRPFISPLIRVFQSADDYQLLGLDKNSFCLFEGNRYGLKKVELPNDIPKTKEEVIGDQKTESHLAHGSVGGGSTAYFGQGGRKDEVDKDTEKFFRYVDRFVAENYSKKTQLPLILAAVKEHHGHFHKLSGNPHLMENGVKSAYSALEPEELTKRAWEIVEPVYLEKTKKVVDTFETARAKEKGSQHLEEIASALIENRLAHLIIEDGKVVPGEVDENTGEVNGGRAEDRQAGDILGDLTEIAFKRNVPLVVLPEERMPVDTGAAGVFRG</sequence>
<proteinExistence type="predicted"/>
<evidence type="ECO:0000313" key="1">
    <source>
        <dbReference type="EMBL" id="PTL38684.1"/>
    </source>
</evidence>
<keyword evidence="2" id="KW-1185">Reference proteome</keyword>
<gene>
    <name evidence="1" type="ORF">C6Y45_10035</name>
</gene>
<dbReference type="RefSeq" id="WP_107585096.1">
    <property type="nucleotide sequence ID" value="NZ_PZJJ01000015.1"/>
</dbReference>